<dbReference type="SUPFAM" id="SSF49562">
    <property type="entry name" value="C2 domain (Calcium/lipid-binding domain, CaLB)"/>
    <property type="match status" value="1"/>
</dbReference>
<keyword evidence="2" id="KW-0862">Zinc</keyword>
<feature type="domain" description="REM-1" evidence="6">
    <location>
        <begin position="6"/>
        <end position="90"/>
    </location>
</feature>
<proteinExistence type="predicted"/>
<dbReference type="GO" id="GO:0046872">
    <property type="term" value="F:metal ion binding"/>
    <property type="evidence" value="ECO:0007669"/>
    <property type="project" value="UniProtKB-KW"/>
</dbReference>
<dbReference type="SMART" id="SM00742">
    <property type="entry name" value="Hr1"/>
    <property type="match status" value="2"/>
</dbReference>
<dbReference type="PROSITE" id="PS50081">
    <property type="entry name" value="ZF_DAG_PE_2"/>
    <property type="match status" value="1"/>
</dbReference>
<evidence type="ECO:0008006" key="9">
    <source>
        <dbReference type="Google" id="ProtNLM"/>
    </source>
</evidence>
<protein>
    <recommendedName>
        <fullName evidence="9">Phorbol-ester/DAG-type domain-containing protein</fullName>
    </recommendedName>
</protein>
<dbReference type="InterPro" id="IPR035892">
    <property type="entry name" value="C2_domain_sf"/>
</dbReference>
<dbReference type="PROSITE" id="PS51860">
    <property type="entry name" value="REM_1"/>
    <property type="match status" value="1"/>
</dbReference>
<keyword evidence="3 4" id="KW-0175">Coiled coil</keyword>
<dbReference type="CDD" id="cd20822">
    <property type="entry name" value="C1_ScPKC1-like_rpt1"/>
    <property type="match status" value="1"/>
</dbReference>
<reference evidence="8" key="1">
    <citation type="journal article" date="2018" name="Nat. Microbiol.">
        <title>Leveraging single-cell genomics to expand the fungal tree of life.</title>
        <authorList>
            <person name="Ahrendt S.R."/>
            <person name="Quandt C.A."/>
            <person name="Ciobanu D."/>
            <person name="Clum A."/>
            <person name="Salamov A."/>
            <person name="Andreopoulos B."/>
            <person name="Cheng J.F."/>
            <person name="Woyke T."/>
            <person name="Pelin A."/>
            <person name="Henrissat B."/>
            <person name="Reynolds N.K."/>
            <person name="Benny G.L."/>
            <person name="Smith M.E."/>
            <person name="James T.Y."/>
            <person name="Grigoriev I.V."/>
        </authorList>
    </citation>
    <scope>NUCLEOTIDE SEQUENCE [LARGE SCALE GENOMIC DNA]</scope>
    <source>
        <strain evidence="8">CSF55</strain>
    </source>
</reference>
<gene>
    <name evidence="7" type="ORF">ROZALSC1DRAFT_28803</name>
</gene>
<evidence type="ECO:0000256" key="4">
    <source>
        <dbReference type="SAM" id="Coils"/>
    </source>
</evidence>
<evidence type="ECO:0000256" key="3">
    <source>
        <dbReference type="PROSITE-ProRule" id="PRU01207"/>
    </source>
</evidence>
<dbReference type="Gene3D" id="3.30.60.20">
    <property type="match status" value="1"/>
</dbReference>
<evidence type="ECO:0000313" key="7">
    <source>
        <dbReference type="EMBL" id="RKP19618.1"/>
    </source>
</evidence>
<dbReference type="Gene3D" id="1.10.287.160">
    <property type="entry name" value="HR1 repeat"/>
    <property type="match status" value="2"/>
</dbReference>
<dbReference type="InterPro" id="IPR046349">
    <property type="entry name" value="C1-like_sf"/>
</dbReference>
<organism evidence="7 8">
    <name type="scientific">Rozella allomycis (strain CSF55)</name>
    <dbReference type="NCBI Taxonomy" id="988480"/>
    <lineage>
        <taxon>Eukaryota</taxon>
        <taxon>Fungi</taxon>
        <taxon>Fungi incertae sedis</taxon>
        <taxon>Cryptomycota</taxon>
        <taxon>Cryptomycota incertae sedis</taxon>
        <taxon>Rozella</taxon>
    </lineage>
</organism>
<evidence type="ECO:0000256" key="2">
    <source>
        <dbReference type="ARBA" id="ARBA00022833"/>
    </source>
</evidence>
<sequence>MIIINNFPSSHLLFIFDIRITKLSDYDSRINELEKKVGHELKIKETAETIIDRYESKEAKAQAKLSLSESNKRIEFLKGEILKLKNLKRSDGQIQNNLGAKMTDLDLCRVSVGLTTEKIATKVADLQYKIEIEKRVKAGFDKVEIAYKQSPDIIDKKAINDTKQNIERSKMKLMILKNSLNRYQSLQIEGVKIENHLEEEELSYTQRSVVTGKLRLKLLDVTNLTIKKNKNEGYIEVFVDGISKYKTKNRPKYLFNDEFTLYLEKAAEIEITIFDKNDSMVATMFFRASSLVSNTDVASGLQDNFELEPSGNLNLYLQFDKQLPVKKTFSKIGRRQVIKKKYHIVFGHRFTASKFYSVTRCAFCTELMTGGYQCQGNGLFISQSDCKYACHRKCHEKVSFKCISQSKIDLTPDDPRLRIKYKIPHRFDSHVLAIPSFCCHCGIFLTPGRKIRKCTEVIKNVRLLVILIV</sequence>
<evidence type="ECO:0000256" key="1">
    <source>
        <dbReference type="ARBA" id="ARBA00022723"/>
    </source>
</evidence>
<dbReference type="AlphaFoldDB" id="A0A4P9YJN2"/>
<feature type="coiled-coil region" evidence="4">
    <location>
        <begin position="44"/>
        <end position="87"/>
    </location>
</feature>
<dbReference type="Proteomes" id="UP000281549">
    <property type="component" value="Unassembled WGS sequence"/>
</dbReference>
<dbReference type="SUPFAM" id="SSF46585">
    <property type="entry name" value="HR1 repeat"/>
    <property type="match status" value="2"/>
</dbReference>
<dbReference type="SUPFAM" id="SSF57889">
    <property type="entry name" value="Cysteine-rich domain"/>
    <property type="match status" value="2"/>
</dbReference>
<keyword evidence="1" id="KW-0479">Metal-binding</keyword>
<dbReference type="InterPro" id="IPR002219">
    <property type="entry name" value="PKC_DAG/PE"/>
</dbReference>
<evidence type="ECO:0000259" key="6">
    <source>
        <dbReference type="PROSITE" id="PS51860"/>
    </source>
</evidence>
<dbReference type="EMBL" id="ML005193">
    <property type="protein sequence ID" value="RKP19618.1"/>
    <property type="molecule type" value="Genomic_DNA"/>
</dbReference>
<dbReference type="SMART" id="SM00109">
    <property type="entry name" value="C1"/>
    <property type="match status" value="1"/>
</dbReference>
<dbReference type="GO" id="GO:0007165">
    <property type="term" value="P:signal transduction"/>
    <property type="evidence" value="ECO:0007669"/>
    <property type="project" value="InterPro"/>
</dbReference>
<feature type="domain" description="Phorbol-ester/DAG-type" evidence="5">
    <location>
        <begin position="347"/>
        <end position="402"/>
    </location>
</feature>
<evidence type="ECO:0000313" key="8">
    <source>
        <dbReference type="Proteomes" id="UP000281549"/>
    </source>
</evidence>
<evidence type="ECO:0000259" key="5">
    <source>
        <dbReference type="PROSITE" id="PS50081"/>
    </source>
</evidence>
<name>A0A4P9YJN2_ROZAC</name>
<dbReference type="InterPro" id="IPR011072">
    <property type="entry name" value="HR1_rho-bd"/>
</dbReference>
<dbReference type="Gene3D" id="2.60.40.150">
    <property type="entry name" value="C2 domain"/>
    <property type="match status" value="1"/>
</dbReference>
<accession>A0A4P9YJN2</accession>
<dbReference type="InterPro" id="IPR036274">
    <property type="entry name" value="HR1_rpt_sf"/>
</dbReference>